<keyword evidence="1" id="KW-0472">Membrane</keyword>
<dbReference type="OMA" id="WTRINSF"/>
<dbReference type="GO" id="GO:0016747">
    <property type="term" value="F:acyltransferase activity, transferring groups other than amino-acyl groups"/>
    <property type="evidence" value="ECO:0007669"/>
    <property type="project" value="InterPro"/>
</dbReference>
<dbReference type="Proteomes" id="UP000265020">
    <property type="component" value="Unassembled WGS sequence"/>
</dbReference>
<keyword evidence="2" id="KW-0732">Signal</keyword>
<accession>A0A3Q2D691</accession>
<feature type="transmembrane region" description="Helical" evidence="1">
    <location>
        <begin position="410"/>
        <end position="429"/>
    </location>
</feature>
<dbReference type="AlphaFoldDB" id="A0A3Q2D691"/>
<sequence>MAIGWIVFLLLVNNSGTLGNYHDCNVSQRCMKDINIFLWDLNQDEPKEYATLSKCCHLPFSFIVFLKQVNTIQYFVGICLPDSCREQDVERIVQYGLQFNQRSLLSPLPPILTNQSYQDIIMTHCLADAVTLDASSVACMSVNESSLFILDIPLCKVDVCLLNAFGRLKSGYFSSPGRINPVAEDISQSCLSSCFRAFALQTTSKGVFSTLPSVQSDKYASLNGIRVLSLLWIICGHSAQFPVINNLVSVLDNYKTWRKAVQSSPTYVLTISGPVFLAVDTFLLLGGLLSARSLLSSINKLNVIFLSSSSCSRIQPLHLFTMCLTVSLISLVQWGPYWFPFVETLMDCKAYWWANVLLISNLLPVHEICIPWTWYLSLDFQCYATTPLLVYIYRLYLSMFVVFIQWQAALGWFCCLSMMSLLIGLAYLLKETPAYPSVAHALYQGLHRPVWALAVSWIILACEEGYGGFIKTFLSFGVWVPLSNISFACYLVHPIFIILYNGLQETPIHYTDINFMYLFFGHLVLTLVVGCALTVLIEKPYLFLKDKSI</sequence>
<dbReference type="STRING" id="28743.ENSCVAP00000013977"/>
<dbReference type="InterPro" id="IPR052728">
    <property type="entry name" value="O2_lipid_transport_reg"/>
</dbReference>
<feature type="transmembrane region" description="Helical" evidence="1">
    <location>
        <begin position="450"/>
        <end position="470"/>
    </location>
</feature>
<reference evidence="4" key="1">
    <citation type="submission" date="2025-08" db="UniProtKB">
        <authorList>
            <consortium name="Ensembl"/>
        </authorList>
    </citation>
    <scope>IDENTIFICATION</scope>
</reference>
<dbReference type="Pfam" id="PF01757">
    <property type="entry name" value="Acyl_transf_3"/>
    <property type="match status" value="1"/>
</dbReference>
<dbReference type="InterPro" id="IPR002656">
    <property type="entry name" value="Acyl_transf_3_dom"/>
</dbReference>
<protein>
    <submittedName>
        <fullName evidence="4">Nose resistant to fluoxetine protein 6-like</fullName>
    </submittedName>
</protein>
<name>A0A3Q2D691_CYPVA</name>
<evidence type="ECO:0000313" key="4">
    <source>
        <dbReference type="Ensembl" id="ENSCVAP00000013977.1"/>
    </source>
</evidence>
<feature type="domain" description="Acyltransferase 3" evidence="3">
    <location>
        <begin position="220"/>
        <end position="402"/>
    </location>
</feature>
<evidence type="ECO:0000256" key="1">
    <source>
        <dbReference type="SAM" id="Phobius"/>
    </source>
</evidence>
<proteinExistence type="predicted"/>
<feature type="chain" id="PRO_5018621930" evidence="2">
    <location>
        <begin position="20"/>
        <end position="549"/>
    </location>
</feature>
<dbReference type="PANTHER" id="PTHR11161">
    <property type="entry name" value="O-ACYLTRANSFERASE"/>
    <property type="match status" value="1"/>
</dbReference>
<keyword evidence="5" id="KW-1185">Reference proteome</keyword>
<evidence type="ECO:0000259" key="3">
    <source>
        <dbReference type="Pfam" id="PF01757"/>
    </source>
</evidence>
<feature type="transmembrane region" description="Helical" evidence="1">
    <location>
        <begin position="316"/>
        <end position="339"/>
    </location>
</feature>
<feature type="signal peptide" evidence="2">
    <location>
        <begin position="1"/>
        <end position="19"/>
    </location>
</feature>
<dbReference type="PANTHER" id="PTHR11161:SF0">
    <property type="entry name" value="O-ACYLTRANSFERASE LIKE PROTEIN"/>
    <property type="match status" value="1"/>
</dbReference>
<evidence type="ECO:0000256" key="2">
    <source>
        <dbReference type="SAM" id="SignalP"/>
    </source>
</evidence>
<feature type="transmembrane region" description="Helical" evidence="1">
    <location>
        <begin position="515"/>
        <end position="537"/>
    </location>
</feature>
<feature type="transmembrane region" description="Helical" evidence="1">
    <location>
        <begin position="275"/>
        <end position="295"/>
    </location>
</feature>
<keyword evidence="1" id="KW-1133">Transmembrane helix</keyword>
<dbReference type="GeneTree" id="ENSGT00530000063340"/>
<reference evidence="4" key="2">
    <citation type="submission" date="2025-09" db="UniProtKB">
        <authorList>
            <consortium name="Ensembl"/>
        </authorList>
    </citation>
    <scope>IDENTIFICATION</scope>
</reference>
<dbReference type="Ensembl" id="ENSCVAT00000021671.1">
    <property type="protein sequence ID" value="ENSCVAP00000013977.1"/>
    <property type="gene ID" value="ENSCVAG00000016589.1"/>
</dbReference>
<evidence type="ECO:0000313" key="5">
    <source>
        <dbReference type="Proteomes" id="UP000265020"/>
    </source>
</evidence>
<keyword evidence="1" id="KW-0812">Transmembrane</keyword>
<feature type="transmembrane region" description="Helical" evidence="1">
    <location>
        <begin position="351"/>
        <end position="376"/>
    </location>
</feature>
<organism evidence="4 5">
    <name type="scientific">Cyprinodon variegatus</name>
    <name type="common">Sheepshead minnow</name>
    <dbReference type="NCBI Taxonomy" id="28743"/>
    <lineage>
        <taxon>Eukaryota</taxon>
        <taxon>Metazoa</taxon>
        <taxon>Chordata</taxon>
        <taxon>Craniata</taxon>
        <taxon>Vertebrata</taxon>
        <taxon>Euteleostomi</taxon>
        <taxon>Actinopterygii</taxon>
        <taxon>Neopterygii</taxon>
        <taxon>Teleostei</taxon>
        <taxon>Neoteleostei</taxon>
        <taxon>Acanthomorphata</taxon>
        <taxon>Ovalentaria</taxon>
        <taxon>Atherinomorphae</taxon>
        <taxon>Cyprinodontiformes</taxon>
        <taxon>Cyprinodontidae</taxon>
        <taxon>Cyprinodon</taxon>
    </lineage>
</organism>
<feature type="transmembrane region" description="Helical" evidence="1">
    <location>
        <begin position="482"/>
        <end position="503"/>
    </location>
</feature>
<feature type="transmembrane region" description="Helical" evidence="1">
    <location>
        <begin position="388"/>
        <end position="404"/>
    </location>
</feature>